<evidence type="ECO:0000313" key="2">
    <source>
        <dbReference type="EMBL" id="CAI9270537.1"/>
    </source>
</evidence>
<evidence type="ECO:0000313" key="3">
    <source>
        <dbReference type="Proteomes" id="UP001177003"/>
    </source>
</evidence>
<dbReference type="InterPro" id="IPR050796">
    <property type="entry name" value="SCF_F-box_component"/>
</dbReference>
<dbReference type="PROSITE" id="PS50181">
    <property type="entry name" value="FBOX"/>
    <property type="match status" value="1"/>
</dbReference>
<dbReference type="InterPro" id="IPR001810">
    <property type="entry name" value="F-box_dom"/>
</dbReference>
<gene>
    <name evidence="2" type="ORF">LSALG_LOCUS10843</name>
</gene>
<dbReference type="EMBL" id="OX465078">
    <property type="protein sequence ID" value="CAI9270537.1"/>
    <property type="molecule type" value="Genomic_DNA"/>
</dbReference>
<dbReference type="PANTHER" id="PTHR31672">
    <property type="entry name" value="BNACNNG10540D PROTEIN"/>
    <property type="match status" value="1"/>
</dbReference>
<dbReference type="Pfam" id="PF00646">
    <property type="entry name" value="F-box"/>
    <property type="match status" value="1"/>
</dbReference>
<feature type="domain" description="F-box" evidence="1">
    <location>
        <begin position="1"/>
        <end position="45"/>
    </location>
</feature>
<name>A0AA35VXN4_LACSI</name>
<dbReference type="SMART" id="SM00256">
    <property type="entry name" value="FBOX"/>
    <property type="match status" value="1"/>
</dbReference>
<proteinExistence type="predicted"/>
<accession>A0AA35VXN4</accession>
<reference evidence="2" key="1">
    <citation type="submission" date="2023-04" db="EMBL/GenBank/DDBJ databases">
        <authorList>
            <person name="Vijverberg K."/>
            <person name="Xiong W."/>
            <person name="Schranz E."/>
        </authorList>
    </citation>
    <scope>NUCLEOTIDE SEQUENCE</scope>
</reference>
<dbReference type="AlphaFoldDB" id="A0AA35VXN4"/>
<evidence type="ECO:0000259" key="1">
    <source>
        <dbReference type="PROSITE" id="PS50181"/>
    </source>
</evidence>
<sequence length="171" mass="19328">MFDELPFRIQETILKRFPIKSLIQFRSVSKAWKSLIDSSEFIAAHSVSHTQPQHLLVSYTDTKEAKYVSFVEDDSFPKHRFLPSLPLSVRHQHIVGSSYGLLCFKGYQFSGSSYSKTMAVLLNPSIRKSIAIAVICYIRIIRSFLVLEFVLSLLIPRSSRSLNCVGVGGVN</sequence>
<dbReference type="InterPro" id="IPR036047">
    <property type="entry name" value="F-box-like_dom_sf"/>
</dbReference>
<dbReference type="CDD" id="cd22157">
    <property type="entry name" value="F-box_AtFBW1-like"/>
    <property type="match status" value="1"/>
</dbReference>
<protein>
    <recommendedName>
        <fullName evidence="1">F-box domain-containing protein</fullName>
    </recommendedName>
</protein>
<keyword evidence="3" id="KW-1185">Reference proteome</keyword>
<dbReference type="SUPFAM" id="SSF81383">
    <property type="entry name" value="F-box domain"/>
    <property type="match status" value="1"/>
</dbReference>
<dbReference type="Proteomes" id="UP001177003">
    <property type="component" value="Chromosome 2"/>
</dbReference>
<organism evidence="2 3">
    <name type="scientific">Lactuca saligna</name>
    <name type="common">Willowleaf lettuce</name>
    <dbReference type="NCBI Taxonomy" id="75948"/>
    <lineage>
        <taxon>Eukaryota</taxon>
        <taxon>Viridiplantae</taxon>
        <taxon>Streptophyta</taxon>
        <taxon>Embryophyta</taxon>
        <taxon>Tracheophyta</taxon>
        <taxon>Spermatophyta</taxon>
        <taxon>Magnoliopsida</taxon>
        <taxon>eudicotyledons</taxon>
        <taxon>Gunneridae</taxon>
        <taxon>Pentapetalae</taxon>
        <taxon>asterids</taxon>
        <taxon>campanulids</taxon>
        <taxon>Asterales</taxon>
        <taxon>Asteraceae</taxon>
        <taxon>Cichorioideae</taxon>
        <taxon>Cichorieae</taxon>
        <taxon>Lactucinae</taxon>
        <taxon>Lactuca</taxon>
    </lineage>
</organism>
<dbReference type="PANTHER" id="PTHR31672:SF10">
    <property type="entry name" value="F-BOX DOMAIN-CONTAINING PROTEIN"/>
    <property type="match status" value="1"/>
</dbReference>
<dbReference type="Gene3D" id="1.20.1280.50">
    <property type="match status" value="1"/>
</dbReference>